<comment type="caution">
    <text evidence="2">The sequence shown here is derived from an EMBL/GenBank/DDBJ whole genome shotgun (WGS) entry which is preliminary data.</text>
</comment>
<proteinExistence type="predicted"/>
<dbReference type="InterPro" id="IPR019080">
    <property type="entry name" value="YqaJ_viral_recombinase"/>
</dbReference>
<dbReference type="SUPFAM" id="SSF52980">
    <property type="entry name" value="Restriction endonuclease-like"/>
    <property type="match status" value="1"/>
</dbReference>
<dbReference type="InterPro" id="IPR011604">
    <property type="entry name" value="PDDEXK-like_dom_sf"/>
</dbReference>
<keyword evidence="3" id="KW-1185">Reference proteome</keyword>
<protein>
    <recommendedName>
        <fullName evidence="1">YqaJ viral recombinase domain-containing protein</fullName>
    </recommendedName>
</protein>
<dbReference type="InterPro" id="IPR011335">
    <property type="entry name" value="Restrct_endonuc-II-like"/>
</dbReference>
<name>A0ABU1SF30_9MICO</name>
<reference evidence="2 3" key="1">
    <citation type="submission" date="2023-07" db="EMBL/GenBank/DDBJ databases">
        <title>Sorghum-associated microbial communities from plants grown in Nebraska, USA.</title>
        <authorList>
            <person name="Schachtman D."/>
        </authorList>
    </citation>
    <scope>NUCLEOTIDE SEQUENCE [LARGE SCALE GENOMIC DNA]</scope>
    <source>
        <strain evidence="2 3">2980</strain>
    </source>
</reference>
<evidence type="ECO:0000313" key="3">
    <source>
        <dbReference type="Proteomes" id="UP001259347"/>
    </source>
</evidence>
<feature type="domain" description="YqaJ viral recombinase" evidence="1">
    <location>
        <begin position="14"/>
        <end position="139"/>
    </location>
</feature>
<gene>
    <name evidence="2" type="ORF">J2Y69_002481</name>
</gene>
<accession>A0ABU1SF30</accession>
<dbReference type="EMBL" id="JAVDUM010000010">
    <property type="protein sequence ID" value="MDR6867873.1"/>
    <property type="molecule type" value="Genomic_DNA"/>
</dbReference>
<dbReference type="Proteomes" id="UP001259347">
    <property type="component" value="Unassembled WGS sequence"/>
</dbReference>
<evidence type="ECO:0000259" key="1">
    <source>
        <dbReference type="Pfam" id="PF09588"/>
    </source>
</evidence>
<dbReference type="RefSeq" id="WP_310021128.1">
    <property type="nucleotide sequence ID" value="NZ_JAVDUM010000010.1"/>
</dbReference>
<evidence type="ECO:0000313" key="2">
    <source>
        <dbReference type="EMBL" id="MDR6867873.1"/>
    </source>
</evidence>
<dbReference type="Gene3D" id="3.90.320.10">
    <property type="match status" value="1"/>
</dbReference>
<sequence length="301" mass="32847">MPIALVSSDDEENWKRARADGGRRVTATDAARLVGAGIDTWRTIHREKTTEAKFLGNAATERGHRLEPVVQAWVEAHLGIPPANMLYIHSEWKQHGATPDCALEDEGEWSIAEIKTTTEDWSHGVPKRIVRQILWQAHVMSAGYAVLVWWRVDDAGQPLTLNPSIVEIPIDADEIGALIAGADAYLAWVEAGCPEYDEESDLPVDIVQAIADMNRGAAAEKRIRAWLDDHGPVKKTLPVGSIAYVVSEGDEFDKAGFLKANPDAAAVIAKAAQLLKDAGPAYRKPKVSTRLTITPPKEEAA</sequence>
<organism evidence="2 3">
    <name type="scientific">Microbacterium resistens</name>
    <dbReference type="NCBI Taxonomy" id="156977"/>
    <lineage>
        <taxon>Bacteria</taxon>
        <taxon>Bacillati</taxon>
        <taxon>Actinomycetota</taxon>
        <taxon>Actinomycetes</taxon>
        <taxon>Micrococcales</taxon>
        <taxon>Microbacteriaceae</taxon>
        <taxon>Microbacterium</taxon>
    </lineage>
</organism>
<dbReference type="Pfam" id="PF09588">
    <property type="entry name" value="YqaJ"/>
    <property type="match status" value="1"/>
</dbReference>